<dbReference type="GO" id="GO:0019901">
    <property type="term" value="F:protein kinase binding"/>
    <property type="evidence" value="ECO:0007669"/>
    <property type="project" value="InterPro"/>
</dbReference>
<gene>
    <name evidence="3" type="ORF">C7M84_011272</name>
</gene>
<comment type="similarity">
    <text evidence="1">Belongs to the CNPPD1 family.</text>
</comment>
<dbReference type="InterPro" id="IPR013922">
    <property type="entry name" value="Cyclin_PHO80-like"/>
</dbReference>
<dbReference type="PANTHER" id="PTHR15615">
    <property type="match status" value="1"/>
</dbReference>
<keyword evidence="4" id="KW-1185">Reference proteome</keyword>
<evidence type="ECO:0000313" key="3">
    <source>
        <dbReference type="EMBL" id="ROT70443.1"/>
    </source>
</evidence>
<accession>A0A3R7M1N0</accession>
<dbReference type="GO" id="GO:0005634">
    <property type="term" value="C:nucleus"/>
    <property type="evidence" value="ECO:0007669"/>
    <property type="project" value="TreeGrafter"/>
</dbReference>
<dbReference type="STRING" id="6689.A0A3R7M1N0"/>
<name>A0A3R7M1N0_PENVA</name>
<dbReference type="AlphaFoldDB" id="A0A3R7M1N0"/>
<dbReference type="GO" id="GO:0000307">
    <property type="term" value="C:cyclin-dependent protein kinase holoenzyme complex"/>
    <property type="evidence" value="ECO:0007669"/>
    <property type="project" value="TreeGrafter"/>
</dbReference>
<reference evidence="3 4" key="1">
    <citation type="submission" date="2018-04" db="EMBL/GenBank/DDBJ databases">
        <authorList>
            <person name="Zhang X."/>
            <person name="Yuan J."/>
            <person name="Li F."/>
            <person name="Xiang J."/>
        </authorList>
    </citation>
    <scope>NUCLEOTIDE SEQUENCE [LARGE SCALE GENOMIC DNA]</scope>
    <source>
        <tissue evidence="3">Muscle</tissue>
    </source>
</reference>
<dbReference type="CDD" id="cd20557">
    <property type="entry name" value="CYCLIN_ScPCL1-like"/>
    <property type="match status" value="1"/>
</dbReference>
<organism evidence="3 4">
    <name type="scientific">Penaeus vannamei</name>
    <name type="common">Whiteleg shrimp</name>
    <name type="synonym">Litopenaeus vannamei</name>
    <dbReference type="NCBI Taxonomy" id="6689"/>
    <lineage>
        <taxon>Eukaryota</taxon>
        <taxon>Metazoa</taxon>
        <taxon>Ecdysozoa</taxon>
        <taxon>Arthropoda</taxon>
        <taxon>Crustacea</taxon>
        <taxon>Multicrustacea</taxon>
        <taxon>Malacostraca</taxon>
        <taxon>Eumalacostraca</taxon>
        <taxon>Eucarida</taxon>
        <taxon>Decapoda</taxon>
        <taxon>Dendrobranchiata</taxon>
        <taxon>Penaeoidea</taxon>
        <taxon>Penaeidae</taxon>
        <taxon>Penaeus</taxon>
    </lineage>
</organism>
<dbReference type="GO" id="GO:0016538">
    <property type="term" value="F:cyclin-dependent protein serine/threonine kinase regulator activity"/>
    <property type="evidence" value="ECO:0007669"/>
    <property type="project" value="TreeGrafter"/>
</dbReference>
<dbReference type="Gene3D" id="1.10.472.10">
    <property type="entry name" value="Cyclin-like"/>
    <property type="match status" value="1"/>
</dbReference>
<evidence type="ECO:0000313" key="4">
    <source>
        <dbReference type="Proteomes" id="UP000283509"/>
    </source>
</evidence>
<reference evidence="3 4" key="2">
    <citation type="submission" date="2019-01" db="EMBL/GenBank/DDBJ databases">
        <title>The decoding of complex shrimp genome reveals the adaptation for benthos swimmer, frequently molting mechanism and breeding impact on genome.</title>
        <authorList>
            <person name="Sun Y."/>
            <person name="Gao Y."/>
            <person name="Yu Y."/>
        </authorList>
    </citation>
    <scope>NUCLEOTIDE SEQUENCE [LARGE SCALE GENOMIC DNA]</scope>
    <source>
        <tissue evidence="3">Muscle</tissue>
    </source>
</reference>
<dbReference type="PANTHER" id="PTHR15615:SF108">
    <property type="entry name" value="PROTEIN CNPPD1"/>
    <property type="match status" value="1"/>
</dbReference>
<dbReference type="Pfam" id="PF08613">
    <property type="entry name" value="Cyclin"/>
    <property type="match status" value="1"/>
</dbReference>
<evidence type="ECO:0000256" key="1">
    <source>
        <dbReference type="ARBA" id="ARBA00038508"/>
    </source>
</evidence>
<dbReference type="EMBL" id="QCYY01002425">
    <property type="protein sequence ID" value="ROT70443.1"/>
    <property type="molecule type" value="Genomic_DNA"/>
</dbReference>
<comment type="caution">
    <text evidence="3">The sequence shown here is derived from an EMBL/GenBank/DDBJ whole genome shotgun (WGS) entry which is preliminary data.</text>
</comment>
<proteinExistence type="inferred from homology"/>
<sequence>MKTPKTPDKLSSSHFSKFLPEYVEYAERIRKTLYYGKLPSTDRPSLPFTSISVEKFSELCRQDGLEKLDLRYASSVCYDACITPCSLILALVYLERLRCNNPEYLATASPSQIFLVAVMVASKYLYDDGEEDEVFNDEWATSAALPLSDLNKAEREFLVAIDWNLFVDADAFLKAFEQVEGEVAWREGERRGYFTYTDLLSLGQTLPGSCTAVLNLMSHVFAVCMVGYTAAILSAVAGTLLAQECSQQISTALHQWTSDLVTTSETGSACPNTTNLLADQESLTQSVNILPGEIEDAEEVSSGKVNLTGLPSHALTTLTTSILLAISSPGRTRQQHHQQYLTKPDDCHDFDLSKGESIWKKQKRKTFDLYDELDDLEFDPADLRLTFTTGSYWPPSSVSRRLAHDNVILSRLPNLDLNSDAGSHDQKSDGIYSSLWTYPKPSYQDLPIYNTISNFSGIGAPNLHGSVRTDGRAGGWIEWLSWVCQAMQEVIVDLVPETQETALLPPPMLSRVAVAYS</sequence>
<dbReference type="OrthoDB" id="244495at2759"/>
<dbReference type="Proteomes" id="UP000283509">
    <property type="component" value="Unassembled WGS sequence"/>
</dbReference>
<evidence type="ECO:0000256" key="2">
    <source>
        <dbReference type="ARBA" id="ARBA00040808"/>
    </source>
</evidence>
<protein>
    <recommendedName>
        <fullName evidence="2">Protein CNPPD1</fullName>
    </recommendedName>
</protein>